<dbReference type="PROSITE" id="PS50995">
    <property type="entry name" value="HTH_MARR_2"/>
    <property type="match status" value="1"/>
</dbReference>
<keyword evidence="2" id="KW-0238">DNA-binding</keyword>
<dbReference type="GO" id="GO:0003677">
    <property type="term" value="F:DNA binding"/>
    <property type="evidence" value="ECO:0007669"/>
    <property type="project" value="UniProtKB-KW"/>
</dbReference>
<dbReference type="EMBL" id="CP002917">
    <property type="protein sequence ID" value="AEK38338.1"/>
    <property type="molecule type" value="Genomic_DNA"/>
</dbReference>
<dbReference type="Gene3D" id="1.10.10.10">
    <property type="entry name" value="Winged helix-like DNA-binding domain superfamily/Winged helix DNA-binding domain"/>
    <property type="match status" value="1"/>
</dbReference>
<dbReference type="InterPro" id="IPR000835">
    <property type="entry name" value="HTH_MarR-typ"/>
</dbReference>
<dbReference type="InterPro" id="IPR036388">
    <property type="entry name" value="WH-like_DNA-bd_sf"/>
</dbReference>
<gene>
    <name evidence="2" type="primary">marR3</name>
    <name evidence="2" type="ordered locus">CVAR_2996</name>
</gene>
<dbReference type="SMART" id="SM00347">
    <property type="entry name" value="HTH_MARR"/>
    <property type="match status" value="1"/>
</dbReference>
<dbReference type="STRING" id="858619.CVAR_2996"/>
<reference evidence="2 3" key="1">
    <citation type="journal article" date="2011" name="BMC Genomics">
        <title>Complete genome sequence of Corynebacterium variabile DSM 44702 isolated from the surface of smear-ripened cheeses and insights into cheese ripening and flavor generation.</title>
        <authorList>
            <person name="Schroeder J."/>
            <person name="Maus I."/>
            <person name="Trost E."/>
            <person name="Tauch A."/>
        </authorList>
    </citation>
    <scope>NUCLEOTIDE SEQUENCE [LARGE SCALE GENOMIC DNA]</scope>
    <source>
        <strain evidence="3">DSM 44702 / JCM 12073 / NCIMB 30131</strain>
    </source>
</reference>
<accession>G0HI76</accession>
<dbReference type="KEGG" id="cva:CVAR_2996"/>
<proteinExistence type="predicted"/>
<name>G0HI76_CORVD</name>
<dbReference type="GO" id="GO:0003700">
    <property type="term" value="F:DNA-binding transcription factor activity"/>
    <property type="evidence" value="ECO:0007669"/>
    <property type="project" value="InterPro"/>
</dbReference>
<feature type="domain" description="HTH marR-type" evidence="1">
    <location>
        <begin position="22"/>
        <end position="158"/>
    </location>
</feature>
<dbReference type="AlphaFoldDB" id="G0HI76"/>
<dbReference type="InterPro" id="IPR036390">
    <property type="entry name" value="WH_DNA-bd_sf"/>
</dbReference>
<dbReference type="GO" id="GO:0006950">
    <property type="term" value="P:response to stress"/>
    <property type="evidence" value="ECO:0007669"/>
    <property type="project" value="TreeGrafter"/>
</dbReference>
<evidence type="ECO:0000313" key="3">
    <source>
        <dbReference type="Proteomes" id="UP000006659"/>
    </source>
</evidence>
<dbReference type="PANTHER" id="PTHR33164">
    <property type="entry name" value="TRANSCRIPTIONAL REGULATOR, MARR FAMILY"/>
    <property type="match status" value="1"/>
</dbReference>
<protein>
    <submittedName>
        <fullName evidence="2">MarR DNA-binding transcription regulator</fullName>
    </submittedName>
</protein>
<organism evidence="2 3">
    <name type="scientific">Corynebacterium variabile (strain DSM 44702 / CIP 107183 / JCM 12073 / NCIMB 30131)</name>
    <name type="common">Corynebacterium mooreparkense</name>
    <dbReference type="NCBI Taxonomy" id="858619"/>
    <lineage>
        <taxon>Bacteria</taxon>
        <taxon>Bacillati</taxon>
        <taxon>Actinomycetota</taxon>
        <taxon>Actinomycetes</taxon>
        <taxon>Mycobacteriales</taxon>
        <taxon>Corynebacteriaceae</taxon>
        <taxon>Corynebacterium</taxon>
    </lineage>
</organism>
<dbReference type="HOGENOM" id="CLU_083287_2_2_11"/>
<dbReference type="Proteomes" id="UP000006659">
    <property type="component" value="Chromosome"/>
</dbReference>
<evidence type="ECO:0000259" key="1">
    <source>
        <dbReference type="PROSITE" id="PS50995"/>
    </source>
</evidence>
<dbReference type="eggNOG" id="COG1846">
    <property type="taxonomic scope" value="Bacteria"/>
</dbReference>
<dbReference type="PANTHER" id="PTHR33164:SF99">
    <property type="entry name" value="MARR FAMILY REGULATORY PROTEIN"/>
    <property type="match status" value="1"/>
</dbReference>
<sequence>MGSMTRTDNQDPQEPRWLSAEEQQLWRRWLVAGPRIQANLARQMQRDSGISLPDYEVLVNLSEAPDHRMRIAALADRLQWDRSRLSHQITRMRNRDLLDREACGDDRRGAYIVLTRTGLEVVTAAAPGHVNAVRELFTDRLSPTQASQLSAILDDLLAQFDLPSGCPGGK</sequence>
<evidence type="ECO:0000313" key="2">
    <source>
        <dbReference type="EMBL" id="AEK38338.1"/>
    </source>
</evidence>
<dbReference type="InterPro" id="IPR039422">
    <property type="entry name" value="MarR/SlyA-like"/>
</dbReference>
<dbReference type="SUPFAM" id="SSF46785">
    <property type="entry name" value="Winged helix' DNA-binding domain"/>
    <property type="match status" value="1"/>
</dbReference>
<dbReference type="Pfam" id="PF12802">
    <property type="entry name" value="MarR_2"/>
    <property type="match status" value="1"/>
</dbReference>